<name>A0AA85J2U2_TRIRE</name>
<reference evidence="2" key="1">
    <citation type="submission" date="2022-06" db="EMBL/GenBank/DDBJ databases">
        <authorList>
            <person name="Berger JAMES D."/>
            <person name="Berger JAMES D."/>
        </authorList>
    </citation>
    <scope>NUCLEOTIDE SEQUENCE [LARGE SCALE GENOMIC DNA]</scope>
</reference>
<feature type="transmembrane region" description="Helical" evidence="1">
    <location>
        <begin position="20"/>
        <end position="43"/>
    </location>
</feature>
<keyword evidence="1" id="KW-0472">Membrane</keyword>
<accession>A0AA85J2U2</accession>
<keyword evidence="1" id="KW-1133">Transmembrane helix</keyword>
<feature type="transmembrane region" description="Helical" evidence="1">
    <location>
        <begin position="111"/>
        <end position="129"/>
    </location>
</feature>
<dbReference type="AlphaFoldDB" id="A0AA85J2U2"/>
<feature type="transmembrane region" description="Helical" evidence="1">
    <location>
        <begin position="210"/>
        <end position="230"/>
    </location>
</feature>
<feature type="transmembrane region" description="Helical" evidence="1">
    <location>
        <begin position="49"/>
        <end position="73"/>
    </location>
</feature>
<protein>
    <submittedName>
        <fullName evidence="3">Uncharacterized protein</fullName>
    </submittedName>
</protein>
<feature type="transmembrane region" description="Helical" evidence="1">
    <location>
        <begin position="141"/>
        <end position="163"/>
    </location>
</feature>
<sequence>MNKVLKNTMNDGMSARWCIIKFIISSCIMIATTMIITLLVANIPQLRGTIYLFFDIPIALMFIASILQLVLLFTLNLDNVFPVNYLSASLSVLTSSSGLAVATAWLDIWTLLSWGLSALFSVIAVVVGYRMRRLNLKGYYVMYYVISGLMILGGIPFVVLFLLKYKDAANLVFGAPLVFCLIVALYLTGQGLKSCNGTLTDSFIPFRQALITWALVCLMYITLSRTILVIRDYIRKNNQIVI</sequence>
<keyword evidence="2" id="KW-1185">Reference proteome</keyword>
<dbReference type="WBParaSite" id="TREG1_126340.1">
    <property type="protein sequence ID" value="TREG1_126340.1"/>
    <property type="gene ID" value="TREG1_126340"/>
</dbReference>
<evidence type="ECO:0000313" key="3">
    <source>
        <dbReference type="WBParaSite" id="TREG1_126340.1"/>
    </source>
</evidence>
<feature type="transmembrane region" description="Helical" evidence="1">
    <location>
        <begin position="169"/>
        <end position="189"/>
    </location>
</feature>
<proteinExistence type="predicted"/>
<dbReference type="Proteomes" id="UP000050795">
    <property type="component" value="Unassembled WGS sequence"/>
</dbReference>
<keyword evidence="1" id="KW-0812">Transmembrane</keyword>
<reference evidence="3" key="2">
    <citation type="submission" date="2023-11" db="UniProtKB">
        <authorList>
            <consortium name="WormBaseParasite"/>
        </authorList>
    </citation>
    <scope>IDENTIFICATION</scope>
</reference>
<evidence type="ECO:0000313" key="2">
    <source>
        <dbReference type="Proteomes" id="UP000050795"/>
    </source>
</evidence>
<evidence type="ECO:0000256" key="1">
    <source>
        <dbReference type="SAM" id="Phobius"/>
    </source>
</evidence>
<organism evidence="2 3">
    <name type="scientific">Trichobilharzia regenti</name>
    <name type="common">Nasal bird schistosome</name>
    <dbReference type="NCBI Taxonomy" id="157069"/>
    <lineage>
        <taxon>Eukaryota</taxon>
        <taxon>Metazoa</taxon>
        <taxon>Spiralia</taxon>
        <taxon>Lophotrochozoa</taxon>
        <taxon>Platyhelminthes</taxon>
        <taxon>Trematoda</taxon>
        <taxon>Digenea</taxon>
        <taxon>Strigeidida</taxon>
        <taxon>Schistosomatoidea</taxon>
        <taxon>Schistosomatidae</taxon>
        <taxon>Trichobilharzia</taxon>
    </lineage>
</organism>